<accession>A0A9D4HU34</accession>
<proteinExistence type="predicted"/>
<evidence type="ECO:0000313" key="2">
    <source>
        <dbReference type="EMBL" id="KAH3731081.1"/>
    </source>
</evidence>
<dbReference type="PANTHER" id="PTHR14740">
    <property type="entry name" value="CASPASE ACTIVITY AND APOPTOSIS INHIBITOR 1"/>
    <property type="match status" value="1"/>
</dbReference>
<protein>
    <recommendedName>
        <fullName evidence="4">Caspase activity and apoptosis inhibitor 1</fullName>
    </recommendedName>
</protein>
<feature type="region of interest" description="Disordered" evidence="1">
    <location>
        <begin position="125"/>
        <end position="149"/>
    </location>
</feature>
<keyword evidence="3" id="KW-1185">Reference proteome</keyword>
<evidence type="ECO:0000313" key="3">
    <source>
        <dbReference type="Proteomes" id="UP000828390"/>
    </source>
</evidence>
<dbReference type="EMBL" id="JAIWYP010000012">
    <property type="protein sequence ID" value="KAH3731081.1"/>
    <property type="molecule type" value="Genomic_DNA"/>
</dbReference>
<evidence type="ECO:0000256" key="1">
    <source>
        <dbReference type="SAM" id="MobiDB-lite"/>
    </source>
</evidence>
<dbReference type="PANTHER" id="PTHR14740:SF3">
    <property type="entry name" value="CASPASE ACTIVITY AND APOPTOSIS INHIBITOR 1"/>
    <property type="match status" value="1"/>
</dbReference>
<feature type="non-terminal residue" evidence="2">
    <location>
        <position position="1"/>
    </location>
</feature>
<name>A0A9D4HU34_DREPO</name>
<evidence type="ECO:0008006" key="4">
    <source>
        <dbReference type="Google" id="ProtNLM"/>
    </source>
</evidence>
<dbReference type="Pfam" id="PF15335">
    <property type="entry name" value="CAAP1"/>
    <property type="match status" value="1"/>
</dbReference>
<reference evidence="2" key="1">
    <citation type="journal article" date="2019" name="bioRxiv">
        <title>The Genome of the Zebra Mussel, Dreissena polymorpha: A Resource for Invasive Species Research.</title>
        <authorList>
            <person name="McCartney M.A."/>
            <person name="Auch B."/>
            <person name="Kono T."/>
            <person name="Mallez S."/>
            <person name="Zhang Y."/>
            <person name="Obille A."/>
            <person name="Becker A."/>
            <person name="Abrahante J.E."/>
            <person name="Garbe J."/>
            <person name="Badalamenti J.P."/>
            <person name="Herman A."/>
            <person name="Mangelson H."/>
            <person name="Liachko I."/>
            <person name="Sullivan S."/>
            <person name="Sone E.D."/>
            <person name="Koren S."/>
            <person name="Silverstein K.A.T."/>
            <person name="Beckman K.B."/>
            <person name="Gohl D.M."/>
        </authorList>
    </citation>
    <scope>NUCLEOTIDE SEQUENCE</scope>
    <source>
        <strain evidence="2">Duluth1</strain>
        <tissue evidence="2">Whole animal</tissue>
    </source>
</reference>
<gene>
    <name evidence="2" type="ORF">DPMN_057086</name>
</gene>
<reference evidence="2" key="2">
    <citation type="submission" date="2020-11" db="EMBL/GenBank/DDBJ databases">
        <authorList>
            <person name="McCartney M.A."/>
            <person name="Auch B."/>
            <person name="Kono T."/>
            <person name="Mallez S."/>
            <person name="Becker A."/>
            <person name="Gohl D.M."/>
            <person name="Silverstein K.A.T."/>
            <person name="Koren S."/>
            <person name="Bechman K.B."/>
            <person name="Herman A."/>
            <person name="Abrahante J.E."/>
            <person name="Garbe J."/>
        </authorList>
    </citation>
    <scope>NUCLEOTIDE SEQUENCE</scope>
    <source>
        <strain evidence="2">Duluth1</strain>
        <tissue evidence="2">Whole animal</tissue>
    </source>
</reference>
<organism evidence="2 3">
    <name type="scientific">Dreissena polymorpha</name>
    <name type="common">Zebra mussel</name>
    <name type="synonym">Mytilus polymorpha</name>
    <dbReference type="NCBI Taxonomy" id="45954"/>
    <lineage>
        <taxon>Eukaryota</taxon>
        <taxon>Metazoa</taxon>
        <taxon>Spiralia</taxon>
        <taxon>Lophotrochozoa</taxon>
        <taxon>Mollusca</taxon>
        <taxon>Bivalvia</taxon>
        <taxon>Autobranchia</taxon>
        <taxon>Heteroconchia</taxon>
        <taxon>Euheterodonta</taxon>
        <taxon>Imparidentia</taxon>
        <taxon>Neoheterodontei</taxon>
        <taxon>Myida</taxon>
        <taxon>Dreissenoidea</taxon>
        <taxon>Dreissenidae</taxon>
        <taxon>Dreissena</taxon>
    </lineage>
</organism>
<sequence>MSAAKMVADSTQGDLLEVGSTRKRKVGQKKKQKKRKDSGKKKRKNSSEDEYDSSDLDLDKVIMPLGHYVKDRGTMLSEMFHSMQGECLQRNLPDVLKELPLEDLKKRCLEQLEVMSKKRIRRIIAGDDPTTISSSGTDDETTDEENKHA</sequence>
<dbReference type="AlphaFoldDB" id="A0A9D4HU34"/>
<comment type="caution">
    <text evidence="2">The sequence shown here is derived from an EMBL/GenBank/DDBJ whole genome shotgun (WGS) entry which is preliminary data.</text>
</comment>
<feature type="region of interest" description="Disordered" evidence="1">
    <location>
        <begin position="1"/>
        <end position="56"/>
    </location>
</feature>
<feature type="compositionally biased region" description="Basic residues" evidence="1">
    <location>
        <begin position="21"/>
        <end position="44"/>
    </location>
</feature>
<dbReference type="Proteomes" id="UP000828390">
    <property type="component" value="Unassembled WGS sequence"/>
</dbReference>
<dbReference type="InterPro" id="IPR038991">
    <property type="entry name" value="CAAP1"/>
</dbReference>
<dbReference type="GO" id="GO:0042981">
    <property type="term" value="P:regulation of apoptotic process"/>
    <property type="evidence" value="ECO:0007669"/>
    <property type="project" value="InterPro"/>
</dbReference>